<dbReference type="InterPro" id="IPR001623">
    <property type="entry name" value="DnaJ_domain"/>
</dbReference>
<dbReference type="InterPro" id="IPR036869">
    <property type="entry name" value="J_dom_sf"/>
</dbReference>
<dbReference type="CDD" id="cd06257">
    <property type="entry name" value="DnaJ"/>
    <property type="match status" value="1"/>
</dbReference>
<keyword evidence="1" id="KW-0143">Chaperone</keyword>
<proteinExistence type="predicted"/>
<feature type="compositionally biased region" description="Polar residues" evidence="2">
    <location>
        <begin position="206"/>
        <end position="226"/>
    </location>
</feature>
<dbReference type="SMART" id="SM00271">
    <property type="entry name" value="DnaJ"/>
    <property type="match status" value="1"/>
</dbReference>
<feature type="region of interest" description="Disordered" evidence="2">
    <location>
        <begin position="128"/>
        <end position="230"/>
    </location>
</feature>
<accession>A0ABC8S2P5</accession>
<organism evidence="4 5">
    <name type="scientific">Ilex paraguariensis</name>
    <name type="common">yerba mate</name>
    <dbReference type="NCBI Taxonomy" id="185542"/>
    <lineage>
        <taxon>Eukaryota</taxon>
        <taxon>Viridiplantae</taxon>
        <taxon>Streptophyta</taxon>
        <taxon>Embryophyta</taxon>
        <taxon>Tracheophyta</taxon>
        <taxon>Spermatophyta</taxon>
        <taxon>Magnoliopsida</taxon>
        <taxon>eudicotyledons</taxon>
        <taxon>Gunneridae</taxon>
        <taxon>Pentapetalae</taxon>
        <taxon>asterids</taxon>
        <taxon>campanulids</taxon>
        <taxon>Aquifoliales</taxon>
        <taxon>Aquifoliaceae</taxon>
        <taxon>Ilex</taxon>
    </lineage>
</organism>
<feature type="domain" description="J" evidence="3">
    <location>
        <begin position="66"/>
        <end position="135"/>
    </location>
</feature>
<keyword evidence="5" id="KW-1185">Reference proteome</keyword>
<feature type="compositionally biased region" description="Basic and acidic residues" evidence="2">
    <location>
        <begin position="128"/>
        <end position="147"/>
    </location>
</feature>
<dbReference type="PROSITE" id="PS50076">
    <property type="entry name" value="DNAJ_2"/>
    <property type="match status" value="1"/>
</dbReference>
<dbReference type="Gene3D" id="2.60.260.20">
    <property type="entry name" value="Urease metallochaperone UreE, N-terminal domain"/>
    <property type="match status" value="1"/>
</dbReference>
<evidence type="ECO:0000313" key="5">
    <source>
        <dbReference type="Proteomes" id="UP001642360"/>
    </source>
</evidence>
<evidence type="ECO:0000259" key="3">
    <source>
        <dbReference type="PROSITE" id="PS50076"/>
    </source>
</evidence>
<reference evidence="4 5" key="1">
    <citation type="submission" date="2024-02" db="EMBL/GenBank/DDBJ databases">
        <authorList>
            <person name="Vignale AGUSTIN F."/>
            <person name="Sosa J E."/>
            <person name="Modenutti C."/>
        </authorList>
    </citation>
    <scope>NUCLEOTIDE SEQUENCE [LARGE SCALE GENOMIC DNA]</scope>
</reference>
<protein>
    <recommendedName>
        <fullName evidence="3">J domain-containing protein</fullName>
    </recommendedName>
</protein>
<dbReference type="Pfam" id="PF00226">
    <property type="entry name" value="DnaJ"/>
    <property type="match status" value="1"/>
</dbReference>
<comment type="caution">
    <text evidence="4">The sequence shown here is derived from an EMBL/GenBank/DDBJ whole genome shotgun (WGS) entry which is preliminary data.</text>
</comment>
<dbReference type="SUPFAM" id="SSF46565">
    <property type="entry name" value="Chaperone J-domain"/>
    <property type="match status" value="1"/>
</dbReference>
<dbReference type="Gene3D" id="1.10.287.110">
    <property type="entry name" value="DnaJ domain"/>
    <property type="match status" value="1"/>
</dbReference>
<feature type="compositionally biased region" description="Low complexity" evidence="2">
    <location>
        <begin position="189"/>
        <end position="202"/>
    </location>
</feature>
<dbReference type="PRINTS" id="PR00625">
    <property type="entry name" value="JDOMAIN"/>
</dbReference>
<dbReference type="InterPro" id="IPR051339">
    <property type="entry name" value="DnaJ_subfamily_B"/>
</dbReference>
<dbReference type="AlphaFoldDB" id="A0ABC8S2P5"/>
<dbReference type="PANTHER" id="PTHR24078">
    <property type="entry name" value="DNAJ HOMOLOG SUBFAMILY C MEMBER"/>
    <property type="match status" value="1"/>
</dbReference>
<gene>
    <name evidence="4" type="ORF">ILEXP_LOCUS19301</name>
</gene>
<sequence length="272" mass="30373">MPNKSPYKSASVFGSNYQTVGGHRHLSVPSSFSTQSPPSLSIPSPLQHLSLFLSLMGDPPRAPAQNFYSILGIPKTATLTDICKAYKSLVMKWNPDKNPNNKSDAEVKIKSINEAYRVLSTKKREEYFNIDDQKSPENSFHNRKDDEVFPSSPSLLSRNASRRSHTPTPSPRNLPKSASRRSTTPPPSLSRSSSRSSTSSTREQPDSLSKITSRRSTTPIIFSQSTARRKPQPIEKMLECTLEELCNGCVKKIKITREVISNTGYIQIFPHH</sequence>
<evidence type="ECO:0000256" key="2">
    <source>
        <dbReference type="SAM" id="MobiDB-lite"/>
    </source>
</evidence>
<evidence type="ECO:0000256" key="1">
    <source>
        <dbReference type="ARBA" id="ARBA00023186"/>
    </source>
</evidence>
<name>A0ABC8S2P5_9AQUA</name>
<dbReference type="EMBL" id="CAUOFW020002103">
    <property type="protein sequence ID" value="CAK9151142.1"/>
    <property type="molecule type" value="Genomic_DNA"/>
</dbReference>
<dbReference type="Proteomes" id="UP001642360">
    <property type="component" value="Unassembled WGS sequence"/>
</dbReference>
<dbReference type="PANTHER" id="PTHR24078:SF522">
    <property type="entry name" value="DNAJ CHAPERONE C-TERMINAL DOMAIN-CONTAINING PROTEIN"/>
    <property type="match status" value="1"/>
</dbReference>
<evidence type="ECO:0000313" key="4">
    <source>
        <dbReference type="EMBL" id="CAK9151142.1"/>
    </source>
</evidence>